<keyword evidence="7" id="KW-0915">Sodium</keyword>
<comment type="subcellular location">
    <subcellularLocation>
        <location evidence="1">Membrane</location>
        <topology evidence="1">Multi-pass membrane protein</topology>
    </subcellularLocation>
</comment>
<accession>A0AAV6UCR7</accession>
<dbReference type="AlphaFoldDB" id="A0AAV6UCR7"/>
<evidence type="ECO:0000256" key="9">
    <source>
        <dbReference type="ARBA" id="ARBA00023136"/>
    </source>
</evidence>
<sequence>MRRRVLKSLVKAGVVLICVSGYFYQTLEFLLLYLTYPTVVDIQVSIPSEIEMPAISICSTNGVNPAKLCELGDYCLTGDSLDPSAVCEGFPAICVAENALSHFTAVNYDKFFRENNIKNGTSEFLKMPLKDYLECKIISGVSERPCDLDNVLLGSYYGTDQTPNFCYTLFSHWKNPKAEVQKVKKSETINLRAQFDCTFKIETVSEPPVPPLHQFNCMSFPAVQLSLHSRHRVDSPFVKGVNLEAGRKYRVTIKQDEKHLLPPPYQTNCTEYMPDWVARGGVGPLSQVMVVEECKLNASLQKLGCVPFSVNYPHNETICKYCQDCPEAKLIEQECAQLLSYYNQPCDSIDYIMNAEEVVINIEKIFSSVFTKFDEVVIVKTMGYDCSDNKRYNRECQSVEIDIDFDEFEITNISYIPKFETLEMFSVIGGYTGMYLGISIVAIYDFAESLMTFLVSYVRKSRRRRNKQRANRSAKDVWRQQGWDGYQYPSAGVRKRSMQYQPRDIY</sequence>
<evidence type="ECO:0000256" key="11">
    <source>
        <dbReference type="ARBA" id="ARBA00023303"/>
    </source>
</evidence>
<comment type="similarity">
    <text evidence="2 12">Belongs to the amiloride-sensitive sodium channel (TC 1.A.6) family.</text>
</comment>
<evidence type="ECO:0000256" key="4">
    <source>
        <dbReference type="ARBA" id="ARBA00022461"/>
    </source>
</evidence>
<feature type="transmembrane region" description="Helical" evidence="13">
    <location>
        <begin position="12"/>
        <end position="36"/>
    </location>
</feature>
<name>A0AAV6UCR7_9ARAC</name>
<gene>
    <name evidence="14" type="ORF">JTE90_015285</name>
</gene>
<evidence type="ECO:0000256" key="7">
    <source>
        <dbReference type="ARBA" id="ARBA00023053"/>
    </source>
</evidence>
<protein>
    <submittedName>
        <fullName evidence="14">Uncharacterized protein</fullName>
    </submittedName>
</protein>
<dbReference type="PANTHER" id="PTHR11690:SF248">
    <property type="entry name" value="PICKPOCKET 17, ISOFORM A"/>
    <property type="match status" value="1"/>
</dbReference>
<keyword evidence="15" id="KW-1185">Reference proteome</keyword>
<evidence type="ECO:0000256" key="12">
    <source>
        <dbReference type="RuleBase" id="RU000679"/>
    </source>
</evidence>
<keyword evidence="10 12" id="KW-0739">Sodium transport</keyword>
<evidence type="ECO:0000256" key="3">
    <source>
        <dbReference type="ARBA" id="ARBA00022448"/>
    </source>
</evidence>
<dbReference type="Gene3D" id="1.10.287.770">
    <property type="entry name" value="YojJ-like"/>
    <property type="match status" value="1"/>
</dbReference>
<dbReference type="EMBL" id="JAFNEN010000504">
    <property type="protein sequence ID" value="KAG8181643.1"/>
    <property type="molecule type" value="Genomic_DNA"/>
</dbReference>
<evidence type="ECO:0000313" key="14">
    <source>
        <dbReference type="EMBL" id="KAG8181643.1"/>
    </source>
</evidence>
<evidence type="ECO:0000256" key="1">
    <source>
        <dbReference type="ARBA" id="ARBA00004141"/>
    </source>
</evidence>
<evidence type="ECO:0000256" key="8">
    <source>
        <dbReference type="ARBA" id="ARBA00023065"/>
    </source>
</evidence>
<dbReference type="Proteomes" id="UP000827092">
    <property type="component" value="Unassembled WGS sequence"/>
</dbReference>
<dbReference type="PANTHER" id="PTHR11690">
    <property type="entry name" value="AMILORIDE-SENSITIVE SODIUM CHANNEL-RELATED"/>
    <property type="match status" value="1"/>
</dbReference>
<keyword evidence="8 12" id="KW-0406">Ion transport</keyword>
<proteinExistence type="inferred from homology"/>
<evidence type="ECO:0000256" key="10">
    <source>
        <dbReference type="ARBA" id="ARBA00023201"/>
    </source>
</evidence>
<feature type="transmembrane region" description="Helical" evidence="13">
    <location>
        <begin position="434"/>
        <end position="458"/>
    </location>
</feature>
<comment type="caution">
    <text evidence="14">The sequence shown here is derived from an EMBL/GenBank/DDBJ whole genome shotgun (WGS) entry which is preliminary data.</text>
</comment>
<evidence type="ECO:0000256" key="5">
    <source>
        <dbReference type="ARBA" id="ARBA00022692"/>
    </source>
</evidence>
<evidence type="ECO:0000256" key="6">
    <source>
        <dbReference type="ARBA" id="ARBA00022989"/>
    </source>
</evidence>
<keyword evidence="3 12" id="KW-0813">Transport</keyword>
<dbReference type="Pfam" id="PF00858">
    <property type="entry name" value="ASC"/>
    <property type="match status" value="1"/>
</dbReference>
<keyword evidence="6 13" id="KW-1133">Transmembrane helix</keyword>
<keyword evidence="9 13" id="KW-0472">Membrane</keyword>
<evidence type="ECO:0000313" key="15">
    <source>
        <dbReference type="Proteomes" id="UP000827092"/>
    </source>
</evidence>
<evidence type="ECO:0000256" key="2">
    <source>
        <dbReference type="ARBA" id="ARBA00007193"/>
    </source>
</evidence>
<dbReference type="GO" id="GO:0015280">
    <property type="term" value="F:ligand-gated sodium channel activity"/>
    <property type="evidence" value="ECO:0007669"/>
    <property type="project" value="TreeGrafter"/>
</dbReference>
<keyword evidence="4 12" id="KW-0894">Sodium channel</keyword>
<dbReference type="InterPro" id="IPR001873">
    <property type="entry name" value="ENaC"/>
</dbReference>
<keyword evidence="5 12" id="KW-0812">Transmembrane</keyword>
<keyword evidence="11 12" id="KW-0407">Ion channel</keyword>
<evidence type="ECO:0000256" key="13">
    <source>
        <dbReference type="SAM" id="Phobius"/>
    </source>
</evidence>
<dbReference type="GO" id="GO:0005886">
    <property type="term" value="C:plasma membrane"/>
    <property type="evidence" value="ECO:0007669"/>
    <property type="project" value="TreeGrafter"/>
</dbReference>
<reference evidence="14 15" key="1">
    <citation type="journal article" date="2022" name="Nat. Ecol. Evol.">
        <title>A masculinizing supergene underlies an exaggerated male reproductive morph in a spider.</title>
        <authorList>
            <person name="Hendrickx F."/>
            <person name="De Corte Z."/>
            <person name="Sonet G."/>
            <person name="Van Belleghem S.M."/>
            <person name="Kostlbacher S."/>
            <person name="Vangestel C."/>
        </authorList>
    </citation>
    <scope>NUCLEOTIDE SEQUENCE [LARGE SCALE GENOMIC DNA]</scope>
    <source>
        <strain evidence="14">W744_W776</strain>
    </source>
</reference>
<organism evidence="14 15">
    <name type="scientific">Oedothorax gibbosus</name>
    <dbReference type="NCBI Taxonomy" id="931172"/>
    <lineage>
        <taxon>Eukaryota</taxon>
        <taxon>Metazoa</taxon>
        <taxon>Ecdysozoa</taxon>
        <taxon>Arthropoda</taxon>
        <taxon>Chelicerata</taxon>
        <taxon>Arachnida</taxon>
        <taxon>Araneae</taxon>
        <taxon>Araneomorphae</taxon>
        <taxon>Entelegynae</taxon>
        <taxon>Araneoidea</taxon>
        <taxon>Linyphiidae</taxon>
        <taxon>Erigoninae</taxon>
        <taxon>Oedothorax</taxon>
    </lineage>
</organism>